<dbReference type="EMBL" id="CM056816">
    <property type="protein sequence ID" value="KAJ8632848.1"/>
    <property type="molecule type" value="Genomic_DNA"/>
</dbReference>
<name>A0ACC2LIA0_PERAE</name>
<accession>A0ACC2LIA0</accession>
<dbReference type="Proteomes" id="UP001234297">
    <property type="component" value="Chromosome 8"/>
</dbReference>
<protein>
    <submittedName>
        <fullName evidence="1">Uncharacterized protein</fullName>
    </submittedName>
</protein>
<sequence>MLEKAMLGDVARHGVGDNGCAAVGRTRMSRCKADDGGGDFGFMVSGNRKEAQLGSRVKGWRQERGFSRFDSGVGLGYGRCGWEGANGTGMMGNQGEVWLRE</sequence>
<evidence type="ECO:0000313" key="2">
    <source>
        <dbReference type="Proteomes" id="UP001234297"/>
    </source>
</evidence>
<comment type="caution">
    <text evidence="1">The sequence shown here is derived from an EMBL/GenBank/DDBJ whole genome shotgun (WGS) entry which is preliminary data.</text>
</comment>
<keyword evidence="2" id="KW-1185">Reference proteome</keyword>
<organism evidence="1 2">
    <name type="scientific">Persea americana</name>
    <name type="common">Avocado</name>
    <dbReference type="NCBI Taxonomy" id="3435"/>
    <lineage>
        <taxon>Eukaryota</taxon>
        <taxon>Viridiplantae</taxon>
        <taxon>Streptophyta</taxon>
        <taxon>Embryophyta</taxon>
        <taxon>Tracheophyta</taxon>
        <taxon>Spermatophyta</taxon>
        <taxon>Magnoliopsida</taxon>
        <taxon>Magnoliidae</taxon>
        <taxon>Laurales</taxon>
        <taxon>Lauraceae</taxon>
        <taxon>Persea</taxon>
    </lineage>
</organism>
<reference evidence="1 2" key="1">
    <citation type="journal article" date="2022" name="Hortic Res">
        <title>A haplotype resolved chromosomal level avocado genome allows analysis of novel avocado genes.</title>
        <authorList>
            <person name="Nath O."/>
            <person name="Fletcher S.J."/>
            <person name="Hayward A."/>
            <person name="Shaw L.M."/>
            <person name="Masouleh A.K."/>
            <person name="Furtado A."/>
            <person name="Henry R.J."/>
            <person name="Mitter N."/>
        </authorList>
    </citation>
    <scope>NUCLEOTIDE SEQUENCE [LARGE SCALE GENOMIC DNA]</scope>
    <source>
        <strain evidence="2">cv. Hass</strain>
    </source>
</reference>
<gene>
    <name evidence="1" type="ORF">MRB53_026184</name>
</gene>
<evidence type="ECO:0000313" key="1">
    <source>
        <dbReference type="EMBL" id="KAJ8632848.1"/>
    </source>
</evidence>
<proteinExistence type="predicted"/>